<dbReference type="Pfam" id="PF00440">
    <property type="entry name" value="TetR_N"/>
    <property type="match status" value="1"/>
</dbReference>
<evidence type="ECO:0000256" key="2">
    <source>
        <dbReference type="PROSITE-ProRule" id="PRU00335"/>
    </source>
</evidence>
<evidence type="ECO:0000256" key="1">
    <source>
        <dbReference type="ARBA" id="ARBA00023125"/>
    </source>
</evidence>
<dbReference type="InterPro" id="IPR001647">
    <property type="entry name" value="HTH_TetR"/>
</dbReference>
<dbReference type="PROSITE" id="PS50977">
    <property type="entry name" value="HTH_TETR_2"/>
    <property type="match status" value="1"/>
</dbReference>
<dbReference type="PANTHER" id="PTHR43479">
    <property type="entry name" value="ACREF/ENVCD OPERON REPRESSOR-RELATED"/>
    <property type="match status" value="1"/>
</dbReference>
<reference evidence="4 5" key="1">
    <citation type="journal article" date="2014" name="Genome Announc.">
        <title>The Genome Sequence of Bifidobacterium moukalabense DSM 27321 Highlights the Close Phylogenetic Relatedness with the Bifidobacterium dentium Taxon.</title>
        <authorList>
            <person name="Lugli G.A."/>
            <person name="Duranti S."/>
            <person name="Milani C."/>
            <person name="Turroni F."/>
            <person name="Viappiani A."/>
            <person name="Mangifesta M."/>
            <person name="van Sinderen D."/>
            <person name="Ventura M."/>
        </authorList>
    </citation>
    <scope>NUCLEOTIDE SEQUENCE [LARGE SCALE GENOMIC DNA]</scope>
    <source>
        <strain evidence="4 5">DSM 27321</strain>
    </source>
</reference>
<dbReference type="PRINTS" id="PR00455">
    <property type="entry name" value="HTHTETR"/>
</dbReference>
<evidence type="ECO:0000313" key="5">
    <source>
        <dbReference type="Proteomes" id="UP000019155"/>
    </source>
</evidence>
<dbReference type="Gene3D" id="1.10.357.10">
    <property type="entry name" value="Tetracycline Repressor, domain 2"/>
    <property type="match status" value="1"/>
</dbReference>
<dbReference type="eggNOG" id="COG1309">
    <property type="taxonomic scope" value="Bacteria"/>
</dbReference>
<comment type="caution">
    <text evidence="4">The sequence shown here is derived from an EMBL/GenBank/DDBJ whole genome shotgun (WGS) entry which is preliminary data.</text>
</comment>
<dbReference type="STRING" id="1435051.BMOU_1066"/>
<evidence type="ECO:0000313" key="4">
    <source>
        <dbReference type="EMBL" id="ETY71568.1"/>
    </source>
</evidence>
<dbReference type="OrthoDB" id="3193022at2"/>
<dbReference type="GeneID" id="97502312"/>
<dbReference type="AlphaFoldDB" id="W4N8Y3"/>
<proteinExistence type="predicted"/>
<gene>
    <name evidence="4" type="ORF">BMOU_1066</name>
</gene>
<feature type="DNA-binding region" description="H-T-H motif" evidence="2">
    <location>
        <begin position="32"/>
        <end position="51"/>
    </location>
</feature>
<dbReference type="PANTHER" id="PTHR43479:SF11">
    <property type="entry name" value="ACREF_ENVCD OPERON REPRESSOR-RELATED"/>
    <property type="match status" value="1"/>
</dbReference>
<name>W4N8Y3_9BIFI</name>
<dbReference type="Proteomes" id="UP000019155">
    <property type="component" value="Unassembled WGS sequence"/>
</dbReference>
<keyword evidence="1 2" id="KW-0238">DNA-binding</keyword>
<dbReference type="InterPro" id="IPR009057">
    <property type="entry name" value="Homeodomain-like_sf"/>
</dbReference>
<dbReference type="InterPro" id="IPR050624">
    <property type="entry name" value="HTH-type_Tx_Regulator"/>
</dbReference>
<keyword evidence="5" id="KW-1185">Reference proteome</keyword>
<organism evidence="4 5">
    <name type="scientific">Bifidobacterium moukalabense DSM 27321</name>
    <dbReference type="NCBI Taxonomy" id="1435051"/>
    <lineage>
        <taxon>Bacteria</taxon>
        <taxon>Bacillati</taxon>
        <taxon>Actinomycetota</taxon>
        <taxon>Actinomycetes</taxon>
        <taxon>Bifidobacteriales</taxon>
        <taxon>Bifidobacteriaceae</taxon>
        <taxon>Bifidobacterium</taxon>
    </lineage>
</organism>
<dbReference type="RefSeq" id="WP_081738500.1">
    <property type="nucleotide sequence ID" value="NZ_AZMV01000004.1"/>
</dbReference>
<dbReference type="SUPFAM" id="SSF46689">
    <property type="entry name" value="Homeodomain-like"/>
    <property type="match status" value="1"/>
</dbReference>
<accession>W4N8Y3</accession>
<sequence length="196" mass="23783">MNGKEWQIETSKTKIVDAVFTLLPDNTFDELTLNEILNEAGVSKRTFYRYFKHKDDILEFYYDQFVTRYYQLKDEIIRQTSLKKMMIINLDYFFKNRERLRLLIRDRRHYRLIENFNRVNERMYMGSAVWKRIRADEPDLSLDDMYYFTVGGYSNIIIHRIMEENPKSSSEIADDIFRALGELIKVFQMPNRKRPA</sequence>
<protein>
    <submittedName>
        <fullName evidence="4">TetR family transcriptional regulator</fullName>
    </submittedName>
</protein>
<feature type="domain" description="HTH tetR-type" evidence="3">
    <location>
        <begin position="9"/>
        <end position="69"/>
    </location>
</feature>
<dbReference type="EMBL" id="AZMV01000004">
    <property type="protein sequence ID" value="ETY71568.1"/>
    <property type="molecule type" value="Genomic_DNA"/>
</dbReference>
<evidence type="ECO:0000259" key="3">
    <source>
        <dbReference type="PROSITE" id="PS50977"/>
    </source>
</evidence>
<dbReference type="GO" id="GO:0003677">
    <property type="term" value="F:DNA binding"/>
    <property type="evidence" value="ECO:0007669"/>
    <property type="project" value="UniProtKB-UniRule"/>
</dbReference>